<reference evidence="2" key="1">
    <citation type="journal article" date="2002" name="Nature">
        <title>The genome sequence and structure of rice chromosome 1.</title>
        <authorList>
            <person name="Sasaki T."/>
            <person name="Matsumoto T."/>
            <person name="Yamamoto K."/>
            <person name="Sakata K."/>
            <person name="Baba T."/>
            <person name="Katayose Y."/>
            <person name="Wu J."/>
            <person name="Niimura Y."/>
            <person name="Cheng Z."/>
            <person name="Nagamura Y."/>
            <person name="Antonio B.A."/>
            <person name="Kanamori H."/>
            <person name="Hosokawa S."/>
            <person name="Masukawa M."/>
            <person name="Arikawa K."/>
            <person name="Chiden Y."/>
            <person name="Hayashi M."/>
            <person name="Okamoto M."/>
            <person name="Ando T."/>
            <person name="Aoki H."/>
            <person name="Arita K."/>
            <person name="Hamada M."/>
            <person name="Harada C."/>
            <person name="Hijishita S."/>
            <person name="Honda M."/>
            <person name="Ichikawa Y."/>
            <person name="Idonuma A."/>
            <person name="Iijima M."/>
            <person name="Ikeda M."/>
            <person name="Ikeno M."/>
            <person name="Itoh S."/>
            <person name="Itoh T."/>
            <person name="Itoh Y."/>
            <person name="Itoh Y."/>
            <person name="Iwabuchi A."/>
            <person name="Kamiya K."/>
            <person name="Karasawa W."/>
            <person name="Katagiri S."/>
            <person name="Kikuta A."/>
            <person name="Kobayashi N."/>
            <person name="Kono I."/>
            <person name="Machita K."/>
            <person name="Maehara T."/>
            <person name="Mizuno H."/>
            <person name="Mizubayashi T."/>
            <person name="Mukai Y."/>
            <person name="Nagasaki H."/>
            <person name="Nakashima M."/>
            <person name="Nakama Y."/>
            <person name="Nakamichi Y."/>
            <person name="Nakamura M."/>
            <person name="Namiki N."/>
            <person name="Negishi M."/>
            <person name="Ohta I."/>
            <person name="Ono N."/>
            <person name="Saji S."/>
            <person name="Sakai K."/>
            <person name="Shibata M."/>
            <person name="Shimokawa T."/>
            <person name="Shomura A."/>
            <person name="Song J."/>
            <person name="Takazaki Y."/>
            <person name="Terasawa K."/>
            <person name="Tsuji K."/>
            <person name="Waki K."/>
            <person name="Yamagata H."/>
            <person name="Yamane H."/>
            <person name="Yoshiki S."/>
            <person name="Yoshihara R."/>
            <person name="Yukawa K."/>
            <person name="Zhong H."/>
            <person name="Iwama H."/>
            <person name="Endo T."/>
            <person name="Ito H."/>
            <person name="Hahn J.H."/>
            <person name="Kim H.I."/>
            <person name="Eun M.Y."/>
            <person name="Yano M."/>
            <person name="Jiang J."/>
            <person name="Gojobori T."/>
        </authorList>
    </citation>
    <scope>NUCLEOTIDE SEQUENCE [LARGE SCALE GENOMIC DNA]</scope>
</reference>
<accession>Q8S0T0</accession>
<feature type="region of interest" description="Disordered" evidence="1">
    <location>
        <begin position="36"/>
        <end position="73"/>
    </location>
</feature>
<organism evidence="2">
    <name type="scientific">Oryza sativa subsp. japonica</name>
    <name type="common">Rice</name>
    <dbReference type="NCBI Taxonomy" id="39947"/>
    <lineage>
        <taxon>Eukaryota</taxon>
        <taxon>Viridiplantae</taxon>
        <taxon>Streptophyta</taxon>
        <taxon>Embryophyta</taxon>
        <taxon>Tracheophyta</taxon>
        <taxon>Spermatophyta</taxon>
        <taxon>Magnoliopsida</taxon>
        <taxon>Liliopsida</taxon>
        <taxon>Poales</taxon>
        <taxon>Poaceae</taxon>
        <taxon>BOP clade</taxon>
        <taxon>Oryzoideae</taxon>
        <taxon>Oryzeae</taxon>
        <taxon>Oryzinae</taxon>
        <taxon>Oryza</taxon>
        <taxon>Oryza sativa</taxon>
    </lineage>
</organism>
<evidence type="ECO:0000256" key="1">
    <source>
        <dbReference type="SAM" id="MobiDB-lite"/>
    </source>
</evidence>
<sequence length="73" mass="7751">MAGCILRPRPALPCTRARVASIDRHGHHACEVVRERRRMAQSSPAPLARAGGETDVPSGKRPAGAGLARSMPQ</sequence>
<dbReference type="EMBL" id="AP003375">
    <property type="protein sequence ID" value="BAB90146.1"/>
    <property type="molecule type" value="Genomic_DNA"/>
</dbReference>
<dbReference type="AlphaFoldDB" id="Q8S0T0"/>
<proteinExistence type="predicted"/>
<evidence type="ECO:0000313" key="2">
    <source>
        <dbReference type="EMBL" id="BAB90146.1"/>
    </source>
</evidence>
<dbReference type="Proteomes" id="UP000817658">
    <property type="component" value="Chromosome 1"/>
</dbReference>
<protein>
    <submittedName>
        <fullName evidence="2">Uncharacterized protein</fullName>
    </submittedName>
</protein>
<name>Q8S0T0_ORYSJ</name>
<gene>
    <name evidence="2" type="primary">OJ1414_E05.13</name>
</gene>